<evidence type="ECO:0000313" key="2">
    <source>
        <dbReference type="EMBL" id="EFJ03605.1"/>
    </source>
</evidence>
<dbReference type="GeneID" id="9589836"/>
<dbReference type="InParanoid" id="D8PNP9"/>
<dbReference type="RefSeq" id="XP_003038507.1">
    <property type="nucleotide sequence ID" value="XM_003038461.1"/>
</dbReference>
<feature type="transmembrane region" description="Helical" evidence="1">
    <location>
        <begin position="399"/>
        <end position="423"/>
    </location>
</feature>
<keyword evidence="1" id="KW-0812">Transmembrane</keyword>
<organism evidence="3">
    <name type="scientific">Schizophyllum commune (strain H4-8 / FGSC 9210)</name>
    <name type="common">Split gill fungus</name>
    <dbReference type="NCBI Taxonomy" id="578458"/>
    <lineage>
        <taxon>Eukaryota</taxon>
        <taxon>Fungi</taxon>
        <taxon>Dikarya</taxon>
        <taxon>Basidiomycota</taxon>
        <taxon>Agaricomycotina</taxon>
        <taxon>Agaricomycetes</taxon>
        <taxon>Agaricomycetidae</taxon>
        <taxon>Agaricales</taxon>
        <taxon>Schizophyllaceae</taxon>
        <taxon>Schizophyllum</taxon>
    </lineage>
</organism>
<dbReference type="OMA" id="FCYTTTM"/>
<feature type="transmembrane region" description="Helical" evidence="1">
    <location>
        <begin position="352"/>
        <end position="371"/>
    </location>
</feature>
<proteinExistence type="predicted"/>
<dbReference type="OrthoDB" id="10261361at2759"/>
<gene>
    <name evidence="2" type="ORF">SCHCODRAFT_64222</name>
</gene>
<keyword evidence="1" id="KW-1133">Transmembrane helix</keyword>
<name>D8PNP9_SCHCM</name>
<keyword evidence="3" id="KW-1185">Reference proteome</keyword>
<dbReference type="AlphaFoldDB" id="D8PNP9"/>
<sequence length="1028" mass="118079">MKGKEDSMFPPMDKLAASERTLEDLETNTTVAPFWRNRTTILGAALNIIVGFTGSSALASYYSLQGLINTAQIFALILNTIAPVGGYDRVGEKWKGLFLGTIPNFLALNFASTLTESIIFLLAFMVITSILLFYFHRQTRCCDRYVALEGLQSEDPGSRWGVLIVSFLLTVIYLPLSTIAVHVLIWSDDLWVNGNPYGNVTGTPLELPSLGPASEFREPLDFCWTTTMKKNEINYAPVVIILALIVVVFLTIWFPISLRRVIKQSVPKVDHYTELGRKRNSVEMDSEYRRLLARDNNPFAFLYSAFRRNWGTYHAMYHFAKLSTLVITAVFANDNCLFRSVSHTTIPIVRQVLLLSTTVAFFGAQCLYAPFLDPVNNASDAVALAIRLDAPGKEFLNSYVLYAIYILTYGLSIYFTLISFPFVQTWVKRWTRRIDFSIDIFSPHLDLTPFSLHAKRRIWQESISTLLLTNPQCRIPAKQRMMFAEGRNSEYPPYLLDFEGTPGERHVENLKACTSDERLSSVILTPAMQILREEGIMAYRRAVTLTTGPDSPRFLHLRDLIQQYFVGPDCYWKPSSKNQIVNCKAHFGNAWWIPFPPTLVIRYDEGPLAVIRELADFEEYIQQNSSPDIRRRRHVRLCLRALEGQTPIGSAGYWCCSSTRYKAQHTQHFHQCQLQIGHHGHLKFKKHQLGSGFDVKLKFSKKVQTTGAVIGLDEDFDLTPSLARFLAMNEDKIDLRLRELESTIEEYRQHARAECRWKEEVLTYRFLAFVYDRPQDPSRLAESSILHERDLRVRQLMAGSEGVFETAYERLEIVTSSEAACWWYIFWDDFWRRNRDAVKALNTHSKDFNPHYPTCVAYTPLARPVLESFLIQRGLMSKPRRRSDLFHSGFLNKLYLRLNETVFHDTNRAIMFHYGHGGHELEMTDVDLETQGKPSTIGTGGGTDHDLADIRVRPAYRWEELLGDPVRADGRWRRRWVSRIGAWLGLTPLWLAESQSEGLSVDVKLEEGRYVLVEPDNRTSKERSRTVY</sequence>
<feature type="transmembrane region" description="Helical" evidence="1">
    <location>
        <begin position="160"/>
        <end position="185"/>
    </location>
</feature>
<evidence type="ECO:0000313" key="3">
    <source>
        <dbReference type="Proteomes" id="UP000007431"/>
    </source>
</evidence>
<dbReference type="EMBL" id="GL377302">
    <property type="protein sequence ID" value="EFJ03605.1"/>
    <property type="molecule type" value="Genomic_DNA"/>
</dbReference>
<dbReference type="HOGENOM" id="CLU_003027_0_0_1"/>
<evidence type="ECO:0000256" key="1">
    <source>
        <dbReference type="SAM" id="Phobius"/>
    </source>
</evidence>
<protein>
    <submittedName>
        <fullName evidence="2">Uncharacterized protein</fullName>
    </submittedName>
</protein>
<feature type="transmembrane region" description="Helical" evidence="1">
    <location>
        <begin position="117"/>
        <end position="135"/>
    </location>
</feature>
<reference evidence="2 3" key="1">
    <citation type="journal article" date="2010" name="Nat. Biotechnol.">
        <title>Genome sequence of the model mushroom Schizophyllum commune.</title>
        <authorList>
            <person name="Ohm R.A."/>
            <person name="de Jong J.F."/>
            <person name="Lugones L.G."/>
            <person name="Aerts A."/>
            <person name="Kothe E."/>
            <person name="Stajich J.E."/>
            <person name="de Vries R.P."/>
            <person name="Record E."/>
            <person name="Levasseur A."/>
            <person name="Baker S.E."/>
            <person name="Bartholomew K.A."/>
            <person name="Coutinho P.M."/>
            <person name="Erdmann S."/>
            <person name="Fowler T.J."/>
            <person name="Gathman A.C."/>
            <person name="Lombard V."/>
            <person name="Henrissat B."/>
            <person name="Knabe N."/>
            <person name="Kuees U."/>
            <person name="Lilly W.W."/>
            <person name="Lindquist E."/>
            <person name="Lucas S."/>
            <person name="Magnuson J.K."/>
            <person name="Piumi F."/>
            <person name="Raudaskoski M."/>
            <person name="Salamov A."/>
            <person name="Schmutz J."/>
            <person name="Schwarze F.W.M.R."/>
            <person name="vanKuyk P.A."/>
            <person name="Horton J.S."/>
            <person name="Grigoriev I.V."/>
            <person name="Woesten H.A.B."/>
        </authorList>
    </citation>
    <scope>NUCLEOTIDE SEQUENCE [LARGE SCALE GENOMIC DNA]</scope>
    <source>
        <strain evidence="3">H4-8 / FGSC 9210</strain>
    </source>
</reference>
<feature type="transmembrane region" description="Helical" evidence="1">
    <location>
        <begin position="41"/>
        <end position="62"/>
    </location>
</feature>
<dbReference type="eggNOG" id="ENOG502QVFY">
    <property type="taxonomic scope" value="Eukaryota"/>
</dbReference>
<dbReference type="VEuPathDB" id="FungiDB:SCHCODRAFT_02487389"/>
<keyword evidence="1" id="KW-0472">Membrane</keyword>
<dbReference type="KEGG" id="scm:SCHCO_02487389"/>
<dbReference type="Proteomes" id="UP000007431">
    <property type="component" value="Unassembled WGS sequence"/>
</dbReference>
<feature type="transmembrane region" description="Helical" evidence="1">
    <location>
        <begin position="235"/>
        <end position="256"/>
    </location>
</feature>
<dbReference type="STRING" id="578458.D8PNP9"/>
<accession>D8PNP9</accession>